<dbReference type="PROSITE" id="PS00041">
    <property type="entry name" value="HTH_ARAC_FAMILY_1"/>
    <property type="match status" value="1"/>
</dbReference>
<evidence type="ECO:0000313" key="5">
    <source>
        <dbReference type="EMBL" id="MCW1925088.1"/>
    </source>
</evidence>
<dbReference type="Gene3D" id="3.30.450.20">
    <property type="entry name" value="PAS domain"/>
    <property type="match status" value="1"/>
</dbReference>
<name>A0ABT3GNJ3_9BACT</name>
<dbReference type="InterPro" id="IPR050204">
    <property type="entry name" value="AraC_XylS_family_regulators"/>
</dbReference>
<evidence type="ECO:0000313" key="6">
    <source>
        <dbReference type="Proteomes" id="UP001320876"/>
    </source>
</evidence>
<dbReference type="RefSeq" id="WP_264489196.1">
    <property type="nucleotide sequence ID" value="NZ_JAPDDT010000012.1"/>
</dbReference>
<reference evidence="5 6" key="1">
    <citation type="submission" date="2022-10" db="EMBL/GenBank/DDBJ databases">
        <title>Luteolibacter arcticus strain CCTCC AB 2014275, whole genome shotgun sequencing project.</title>
        <authorList>
            <person name="Zhao G."/>
            <person name="Shen L."/>
        </authorList>
    </citation>
    <scope>NUCLEOTIDE SEQUENCE [LARGE SCALE GENOMIC DNA]</scope>
    <source>
        <strain evidence="5 6">CCTCC AB 2014275</strain>
    </source>
</reference>
<dbReference type="SMART" id="SM00342">
    <property type="entry name" value="HTH_ARAC"/>
    <property type="match status" value="1"/>
</dbReference>
<dbReference type="InterPro" id="IPR013656">
    <property type="entry name" value="PAS_4"/>
</dbReference>
<dbReference type="EMBL" id="JAPDDT010000012">
    <property type="protein sequence ID" value="MCW1925088.1"/>
    <property type="molecule type" value="Genomic_DNA"/>
</dbReference>
<dbReference type="PROSITE" id="PS01124">
    <property type="entry name" value="HTH_ARAC_FAMILY_2"/>
    <property type="match status" value="1"/>
</dbReference>
<organism evidence="5 6">
    <name type="scientific">Luteolibacter arcticus</name>
    <dbReference type="NCBI Taxonomy" id="1581411"/>
    <lineage>
        <taxon>Bacteria</taxon>
        <taxon>Pseudomonadati</taxon>
        <taxon>Verrucomicrobiota</taxon>
        <taxon>Verrucomicrobiia</taxon>
        <taxon>Verrucomicrobiales</taxon>
        <taxon>Verrucomicrobiaceae</taxon>
        <taxon>Luteolibacter</taxon>
    </lineage>
</organism>
<dbReference type="SUPFAM" id="SSF55785">
    <property type="entry name" value="PYP-like sensor domain (PAS domain)"/>
    <property type="match status" value="1"/>
</dbReference>
<comment type="caution">
    <text evidence="5">The sequence shown here is derived from an EMBL/GenBank/DDBJ whole genome shotgun (WGS) entry which is preliminary data.</text>
</comment>
<protein>
    <submittedName>
        <fullName evidence="5">AraC family transcriptional regulator</fullName>
    </submittedName>
</protein>
<evidence type="ECO:0000256" key="2">
    <source>
        <dbReference type="ARBA" id="ARBA00023125"/>
    </source>
</evidence>
<keyword evidence="1" id="KW-0805">Transcription regulation</keyword>
<dbReference type="Gene3D" id="1.10.10.60">
    <property type="entry name" value="Homeodomain-like"/>
    <property type="match status" value="2"/>
</dbReference>
<sequence length="248" mass="28537">MEDPLAFQTAYFDRHPGAWSVLELFDALPHVSFYAKDKESRYVRVNRLSLETHGMTDEREMLGRSDRDFHPPVMAEAYIAEDRRVMAGRKPIPGQVWLVFHANRLPQWYVSTKVPLFDPGGTVVGISGAMYLIEQPAEHERHFRELSPVIQHIDRHHAGNISMEEMAALSGLSATHFNRRFQQLLKMTPSAYLRSVRVQGARRLLGATDRPLAEIAQQCGFTDQSHFTRCFREATGLTPRGYRQRFRK</sequence>
<dbReference type="InterPro" id="IPR018060">
    <property type="entry name" value="HTH_AraC"/>
</dbReference>
<keyword evidence="3" id="KW-0804">Transcription</keyword>
<dbReference type="InterPro" id="IPR018062">
    <property type="entry name" value="HTH_AraC-typ_CS"/>
</dbReference>
<dbReference type="InterPro" id="IPR009057">
    <property type="entry name" value="Homeodomain-like_sf"/>
</dbReference>
<dbReference type="Proteomes" id="UP001320876">
    <property type="component" value="Unassembled WGS sequence"/>
</dbReference>
<accession>A0ABT3GNJ3</accession>
<keyword evidence="6" id="KW-1185">Reference proteome</keyword>
<dbReference type="SUPFAM" id="SSF46689">
    <property type="entry name" value="Homeodomain-like"/>
    <property type="match status" value="2"/>
</dbReference>
<gene>
    <name evidence="5" type="ORF">OKA05_21180</name>
</gene>
<evidence type="ECO:0000256" key="1">
    <source>
        <dbReference type="ARBA" id="ARBA00023015"/>
    </source>
</evidence>
<dbReference type="InterPro" id="IPR035965">
    <property type="entry name" value="PAS-like_dom_sf"/>
</dbReference>
<feature type="domain" description="HTH araC/xylS-type" evidence="4">
    <location>
        <begin position="147"/>
        <end position="245"/>
    </location>
</feature>
<evidence type="ECO:0000256" key="3">
    <source>
        <dbReference type="ARBA" id="ARBA00023163"/>
    </source>
</evidence>
<dbReference type="InterPro" id="IPR020449">
    <property type="entry name" value="Tscrpt_reg_AraC-type_HTH"/>
</dbReference>
<evidence type="ECO:0000259" key="4">
    <source>
        <dbReference type="PROSITE" id="PS01124"/>
    </source>
</evidence>
<dbReference type="PANTHER" id="PTHR46796">
    <property type="entry name" value="HTH-TYPE TRANSCRIPTIONAL ACTIVATOR RHAS-RELATED"/>
    <property type="match status" value="1"/>
</dbReference>
<keyword evidence="2" id="KW-0238">DNA-binding</keyword>
<proteinExistence type="predicted"/>
<dbReference type="PRINTS" id="PR00032">
    <property type="entry name" value="HTHARAC"/>
</dbReference>
<dbReference type="Pfam" id="PF08448">
    <property type="entry name" value="PAS_4"/>
    <property type="match status" value="1"/>
</dbReference>
<dbReference type="Pfam" id="PF12833">
    <property type="entry name" value="HTH_18"/>
    <property type="match status" value="1"/>
</dbReference>